<gene>
    <name evidence="2" type="ORF">TTHERM_00509130</name>
</gene>
<evidence type="ECO:0000313" key="2">
    <source>
        <dbReference type="EMBL" id="EAR94972.3"/>
    </source>
</evidence>
<dbReference type="AlphaFoldDB" id="I7M156"/>
<dbReference type="SMART" id="SM00261">
    <property type="entry name" value="FU"/>
    <property type="match status" value="6"/>
</dbReference>
<dbReference type="PANTHER" id="PTHR23275:SF100">
    <property type="entry name" value="EGF-LIKE DOMAIN-CONTAINING PROTEIN"/>
    <property type="match status" value="1"/>
</dbReference>
<keyword evidence="1" id="KW-1133">Transmembrane helix</keyword>
<dbReference type="eggNOG" id="ENOG502SFDM">
    <property type="taxonomic scope" value="Eukaryota"/>
</dbReference>
<dbReference type="EMBL" id="GG662708">
    <property type="protein sequence ID" value="EAR94972.3"/>
    <property type="molecule type" value="Genomic_DNA"/>
</dbReference>
<keyword evidence="1" id="KW-0472">Membrane</keyword>
<feature type="transmembrane region" description="Helical" evidence="1">
    <location>
        <begin position="1073"/>
        <end position="1091"/>
    </location>
</feature>
<dbReference type="PANTHER" id="PTHR23275">
    <property type="entry name" value="CABRIOLET.-RELATED"/>
    <property type="match status" value="1"/>
</dbReference>
<sequence length="1239" mass="142931">MSFNLPDLPFDCKQALIGTWNSPDDGYALTICSSDCYHKTNSSIISFLMDTRPNKSGDMLLNYQIGSQINYSIFQVDLLYLTEGDVNLNVNVNSKLQFSFTTLKYSFYVNNYRDLYCQATEIVQKASLSFYRSDASFMDNNLNIHFEKMTNYKPNYYRFGIKAIQISMICSITCQACLDESNCDVCKYSFKKITLPSGLQVCEQITSCSQNCFLCAVSQTENICTQCFPGYSLLNNQCISLDKLNICKSQPNTYYADPNQCLKYAQNAVKYQNGSYQRTNMETYYSYKCPNNQVVILYPESYYSLYWCGCYTKNCASCPYGICITCSEGYNIKNNECIPTCKANQYLDAVSNKCIDCGTNCQLCNSTICQQCTDSTFQVDQRNPQNCISINSCVVSNCQTCKSQNPFSCQVCSPNNYLNSDQRQCFPCSVPNCSQCFSENYQQCQQCSQNYSLSSDKQQCMQCQILNCLKCDPQNNLICQVCQANTYLSLDQSQCLPCSVPNCLQCSQNYQQCQQCSQNYSLSSDKKQCMQCQILNCLTCDQKNNLICQVCQTKAYLNSDQTQCLPCSVQNCQECQSTNNQLCQKCNSGYQVSSDSKSCYLIPEIPQQVRNYFHLEQTLTTNGYSVNINFDNPLVQSTLNNLDYFNIFSIQITGIDSNKYTLQFSLTSNKLINLLIAPACNIKNSYLNVTITSAQFVHENSMKNTSQELQLSIFVLISQSNIDASQKLTQYGSIFVTSSLLSIIPAIFFGNIYIICNTLDITGFLYYLMFLDIRYPLNIMNFYQLFKNFNFPFIPNFFLYIIDPNYVQQSPPQFMAQETDNYYLKNFGQYFTIYLAGFMLYLLAKIFARSPIKYLNLYCQRAIKETWEFSAMIDLCWSFYIYLVVAVLIQFNTYNFDDVYSCFLNYMLHSISTITVLGIPFLFFVIIYKQKNKINDQNFIQKYSSLISGLKITLDQVQSQNQRNSQNNNNTNSEEKKLNDFVTSQSTKLRINDLQNNRIRRKKIQTTNSIVSSETKNSPAHLTTSFCKIEENQLSYRKKLVFLLSRYYNVLLYFRKILFCIVISYFYNEPYHQIALISILNLLLAVFIIIITPFQSNYYNYQFILQELSLITIQVLASLLINDDQDVSEDYRMKIGWIIIGISSFWIIYYTLLIFKDKIKEIKCQNDSQVLIKNYEKSQSTASSNKIPLTQRSSNDYSQQINKKIQENQQYILNPMQIQINNNSTMKTMKGENLIQNYV</sequence>
<dbReference type="InterPro" id="IPR052798">
    <property type="entry name" value="Giardia_VSA"/>
</dbReference>
<name>I7M156_TETTS</name>
<proteinExistence type="predicted"/>
<dbReference type="GeneID" id="7844239"/>
<dbReference type="InParanoid" id="I7M156"/>
<dbReference type="InterPro" id="IPR009030">
    <property type="entry name" value="Growth_fac_rcpt_cys_sf"/>
</dbReference>
<feature type="transmembrane region" description="Helical" evidence="1">
    <location>
        <begin position="1047"/>
        <end position="1067"/>
    </location>
</feature>
<dbReference type="OrthoDB" id="6114964at2759"/>
<evidence type="ECO:0000256" key="1">
    <source>
        <dbReference type="SAM" id="Phobius"/>
    </source>
</evidence>
<keyword evidence="3" id="KW-1185">Reference proteome</keyword>
<dbReference type="KEGG" id="tet:TTHERM_00509130"/>
<evidence type="ECO:0008006" key="4">
    <source>
        <dbReference type="Google" id="ProtNLM"/>
    </source>
</evidence>
<dbReference type="SUPFAM" id="SSF57184">
    <property type="entry name" value="Growth factor receptor domain"/>
    <property type="match status" value="4"/>
</dbReference>
<feature type="transmembrane region" description="Helical" evidence="1">
    <location>
        <begin position="903"/>
        <end position="928"/>
    </location>
</feature>
<dbReference type="RefSeq" id="XP_001015217.3">
    <property type="nucleotide sequence ID" value="XM_001015217.3"/>
</dbReference>
<feature type="transmembrane region" description="Helical" evidence="1">
    <location>
        <begin position="1134"/>
        <end position="1155"/>
    </location>
</feature>
<feature type="transmembrane region" description="Helical" evidence="1">
    <location>
        <begin position="1103"/>
        <end position="1122"/>
    </location>
</feature>
<organism evidence="2 3">
    <name type="scientific">Tetrahymena thermophila (strain SB210)</name>
    <dbReference type="NCBI Taxonomy" id="312017"/>
    <lineage>
        <taxon>Eukaryota</taxon>
        <taxon>Sar</taxon>
        <taxon>Alveolata</taxon>
        <taxon>Ciliophora</taxon>
        <taxon>Intramacronucleata</taxon>
        <taxon>Oligohymenophorea</taxon>
        <taxon>Hymenostomatida</taxon>
        <taxon>Tetrahymenina</taxon>
        <taxon>Tetrahymenidae</taxon>
        <taxon>Tetrahymena</taxon>
    </lineage>
</organism>
<feature type="transmembrane region" description="Helical" evidence="1">
    <location>
        <begin position="743"/>
        <end position="768"/>
    </location>
</feature>
<accession>I7M156</accession>
<evidence type="ECO:0000313" key="3">
    <source>
        <dbReference type="Proteomes" id="UP000009168"/>
    </source>
</evidence>
<keyword evidence="1" id="KW-0812">Transmembrane</keyword>
<feature type="transmembrane region" description="Helical" evidence="1">
    <location>
        <begin position="869"/>
        <end position="891"/>
    </location>
</feature>
<protein>
    <recommendedName>
        <fullName evidence="4">Transmembrane protein</fullName>
    </recommendedName>
</protein>
<dbReference type="Proteomes" id="UP000009168">
    <property type="component" value="Unassembled WGS sequence"/>
</dbReference>
<dbReference type="InterPro" id="IPR006212">
    <property type="entry name" value="Furin_repeat"/>
</dbReference>
<feature type="transmembrane region" description="Helical" evidence="1">
    <location>
        <begin position="827"/>
        <end position="848"/>
    </location>
</feature>
<reference evidence="3" key="1">
    <citation type="journal article" date="2006" name="PLoS Biol.">
        <title>Macronuclear genome sequence of the ciliate Tetrahymena thermophila, a model eukaryote.</title>
        <authorList>
            <person name="Eisen J.A."/>
            <person name="Coyne R.S."/>
            <person name="Wu M."/>
            <person name="Wu D."/>
            <person name="Thiagarajan M."/>
            <person name="Wortman J.R."/>
            <person name="Badger J.H."/>
            <person name="Ren Q."/>
            <person name="Amedeo P."/>
            <person name="Jones K.M."/>
            <person name="Tallon L.J."/>
            <person name="Delcher A.L."/>
            <person name="Salzberg S.L."/>
            <person name="Silva J.C."/>
            <person name="Haas B.J."/>
            <person name="Majoros W.H."/>
            <person name="Farzad M."/>
            <person name="Carlton J.M."/>
            <person name="Smith R.K. Jr."/>
            <person name="Garg J."/>
            <person name="Pearlman R.E."/>
            <person name="Karrer K.M."/>
            <person name="Sun L."/>
            <person name="Manning G."/>
            <person name="Elde N.C."/>
            <person name="Turkewitz A.P."/>
            <person name="Asai D.J."/>
            <person name="Wilkes D.E."/>
            <person name="Wang Y."/>
            <person name="Cai H."/>
            <person name="Collins K."/>
            <person name="Stewart B.A."/>
            <person name="Lee S.R."/>
            <person name="Wilamowska K."/>
            <person name="Weinberg Z."/>
            <person name="Ruzzo W.L."/>
            <person name="Wloga D."/>
            <person name="Gaertig J."/>
            <person name="Frankel J."/>
            <person name="Tsao C.-C."/>
            <person name="Gorovsky M.A."/>
            <person name="Keeling P.J."/>
            <person name="Waller R.F."/>
            <person name="Patron N.J."/>
            <person name="Cherry J.M."/>
            <person name="Stover N.A."/>
            <person name="Krieger C.J."/>
            <person name="del Toro C."/>
            <person name="Ryder H.F."/>
            <person name="Williamson S.C."/>
            <person name="Barbeau R.A."/>
            <person name="Hamilton E.P."/>
            <person name="Orias E."/>
        </authorList>
    </citation>
    <scope>NUCLEOTIDE SEQUENCE [LARGE SCALE GENOMIC DNA]</scope>
    <source>
        <strain evidence="3">SB210</strain>
    </source>
</reference>